<comment type="subcellular location">
    <subcellularLocation>
        <location evidence="1">Host cell</location>
    </subcellularLocation>
    <subcellularLocation>
        <location evidence="2">Secreted</location>
    </subcellularLocation>
</comment>
<dbReference type="VEuPathDB" id="FungiDB:KRP22_234"/>
<feature type="domain" description="Crinkler effector protein N-terminal" evidence="8">
    <location>
        <begin position="400"/>
        <end position="510"/>
    </location>
</feature>
<keyword evidence="10" id="KW-1185">Reference proteome</keyword>
<protein>
    <recommendedName>
        <fullName evidence="8">Crinkler effector protein N-terminal domain-containing protein</fullName>
    </recommendedName>
</protein>
<dbReference type="InParanoid" id="H3GFP3"/>
<dbReference type="InterPro" id="IPR032675">
    <property type="entry name" value="LRR_dom_sf"/>
</dbReference>
<evidence type="ECO:0000256" key="7">
    <source>
        <dbReference type="SAM" id="MobiDB-lite"/>
    </source>
</evidence>
<evidence type="ECO:0000256" key="3">
    <source>
        <dbReference type="ARBA" id="ARBA00022525"/>
    </source>
</evidence>
<keyword evidence="5" id="KW-0732">Signal</keyword>
<dbReference type="Pfam" id="PF13855">
    <property type="entry name" value="LRR_8"/>
    <property type="match status" value="1"/>
</dbReference>
<dbReference type="PANTHER" id="PTHR47988">
    <property type="entry name" value="SOMATIC EMBRYOGENESIS RECEPTOR KINASE 1"/>
    <property type="match status" value="1"/>
</dbReference>
<dbReference type="SUPFAM" id="SSF52058">
    <property type="entry name" value="L domain-like"/>
    <property type="match status" value="1"/>
</dbReference>
<dbReference type="FunFam" id="3.80.10.10:FF:001351">
    <property type="entry name" value="Leucine-rich repeat receptor protein kinase MSL1"/>
    <property type="match status" value="1"/>
</dbReference>
<reference evidence="9" key="2">
    <citation type="submission" date="2015-06" db="UniProtKB">
        <authorList>
            <consortium name="EnsemblProtists"/>
        </authorList>
    </citation>
    <scope>IDENTIFICATION</scope>
    <source>
        <strain evidence="9">Pr102</strain>
    </source>
</reference>
<dbReference type="FunFam" id="3.80.10.10:FF:000406">
    <property type="entry name" value="Leucine-rich repeat (LRR) family protein"/>
    <property type="match status" value="1"/>
</dbReference>
<evidence type="ECO:0000256" key="2">
    <source>
        <dbReference type="ARBA" id="ARBA00004613"/>
    </source>
</evidence>
<dbReference type="Pfam" id="PF00560">
    <property type="entry name" value="LRR_1"/>
    <property type="match status" value="3"/>
</dbReference>
<keyword evidence="3" id="KW-0964">Secreted</keyword>
<dbReference type="STRING" id="164328.H3GFP3"/>
<dbReference type="SMART" id="SM00369">
    <property type="entry name" value="LRR_TYP"/>
    <property type="match status" value="3"/>
</dbReference>
<evidence type="ECO:0000313" key="9">
    <source>
        <dbReference type="EnsemblProtists" id="Phyra74549"/>
    </source>
</evidence>
<evidence type="ECO:0000256" key="1">
    <source>
        <dbReference type="ARBA" id="ARBA00004340"/>
    </source>
</evidence>
<dbReference type="AlphaFoldDB" id="H3GFP3"/>
<reference evidence="10" key="1">
    <citation type="journal article" date="2006" name="Science">
        <title>Phytophthora genome sequences uncover evolutionary origins and mechanisms of pathogenesis.</title>
        <authorList>
            <person name="Tyler B.M."/>
            <person name="Tripathy S."/>
            <person name="Zhang X."/>
            <person name="Dehal P."/>
            <person name="Jiang R.H."/>
            <person name="Aerts A."/>
            <person name="Arredondo F.D."/>
            <person name="Baxter L."/>
            <person name="Bensasson D."/>
            <person name="Beynon J.L."/>
            <person name="Chapman J."/>
            <person name="Damasceno C.M."/>
            <person name="Dorrance A.E."/>
            <person name="Dou D."/>
            <person name="Dickerman A.W."/>
            <person name="Dubchak I.L."/>
            <person name="Garbelotto M."/>
            <person name="Gijzen M."/>
            <person name="Gordon S.G."/>
            <person name="Govers F."/>
            <person name="Grunwald N.J."/>
            <person name="Huang W."/>
            <person name="Ivors K.L."/>
            <person name="Jones R.W."/>
            <person name="Kamoun S."/>
            <person name="Krampis K."/>
            <person name="Lamour K.H."/>
            <person name="Lee M.K."/>
            <person name="McDonald W.H."/>
            <person name="Medina M."/>
            <person name="Meijer H.J."/>
            <person name="Nordberg E.K."/>
            <person name="Maclean D.J."/>
            <person name="Ospina-Giraldo M.D."/>
            <person name="Morris P.F."/>
            <person name="Phuntumart V."/>
            <person name="Putnam N.H."/>
            <person name="Rash S."/>
            <person name="Rose J.K."/>
            <person name="Sakihama Y."/>
            <person name="Salamov A.A."/>
            <person name="Savidor A."/>
            <person name="Scheuring C.F."/>
            <person name="Smith B.M."/>
            <person name="Sobral B.W."/>
            <person name="Terry A."/>
            <person name="Torto-Alalibo T.A."/>
            <person name="Win J."/>
            <person name="Xu Z."/>
            <person name="Zhang H."/>
            <person name="Grigoriev I.V."/>
            <person name="Rokhsar D.S."/>
            <person name="Boore J.L."/>
        </authorList>
    </citation>
    <scope>NUCLEOTIDE SEQUENCE [LARGE SCALE GENOMIC DNA]</scope>
    <source>
        <strain evidence="10">Pr102</strain>
    </source>
</reference>
<name>H3GFP3_PHYRM</name>
<dbReference type="HOGENOM" id="CLU_018123_0_0_1"/>
<dbReference type="VEuPathDB" id="FungiDB:KRP23_7777"/>
<dbReference type="VEuPathDB" id="FungiDB:KRP22_235"/>
<dbReference type="Gene3D" id="3.80.10.10">
    <property type="entry name" value="Ribonuclease Inhibitor"/>
    <property type="match status" value="2"/>
</dbReference>
<evidence type="ECO:0000256" key="5">
    <source>
        <dbReference type="ARBA" id="ARBA00022729"/>
    </source>
</evidence>
<evidence type="ECO:0000256" key="4">
    <source>
        <dbReference type="ARBA" id="ARBA00022614"/>
    </source>
</evidence>
<dbReference type="eggNOG" id="ENOG502R960">
    <property type="taxonomic scope" value="Eukaryota"/>
</dbReference>
<dbReference type="GO" id="GO:0005576">
    <property type="term" value="C:extracellular region"/>
    <property type="evidence" value="ECO:0007669"/>
    <property type="project" value="UniProtKB-SubCell"/>
</dbReference>
<proteinExistence type="predicted"/>
<evidence type="ECO:0000313" key="10">
    <source>
        <dbReference type="Proteomes" id="UP000005238"/>
    </source>
</evidence>
<evidence type="ECO:0000256" key="6">
    <source>
        <dbReference type="ARBA" id="ARBA00022737"/>
    </source>
</evidence>
<dbReference type="Proteomes" id="UP000005238">
    <property type="component" value="Unassembled WGS sequence"/>
</dbReference>
<dbReference type="InterPro" id="IPR001611">
    <property type="entry name" value="Leu-rich_rpt"/>
</dbReference>
<dbReference type="EnsemblProtists" id="Phyra74549">
    <property type="protein sequence ID" value="Phyra74549"/>
    <property type="gene ID" value="Phyra74549"/>
</dbReference>
<dbReference type="VEuPathDB" id="FungiDB:KRP23_7776"/>
<dbReference type="GO" id="GO:0043657">
    <property type="term" value="C:host cell"/>
    <property type="evidence" value="ECO:0007669"/>
    <property type="project" value="UniProtKB-SubCell"/>
</dbReference>
<dbReference type="EMBL" id="DS566005">
    <property type="status" value="NOT_ANNOTATED_CDS"/>
    <property type="molecule type" value="Genomic_DNA"/>
</dbReference>
<keyword evidence="4" id="KW-0433">Leucine-rich repeat</keyword>
<organism evidence="9 10">
    <name type="scientific">Phytophthora ramorum</name>
    <name type="common">Sudden oak death agent</name>
    <dbReference type="NCBI Taxonomy" id="164328"/>
    <lineage>
        <taxon>Eukaryota</taxon>
        <taxon>Sar</taxon>
        <taxon>Stramenopiles</taxon>
        <taxon>Oomycota</taxon>
        <taxon>Peronosporomycetes</taxon>
        <taxon>Peronosporales</taxon>
        <taxon>Peronosporaceae</taxon>
        <taxon>Phytophthora</taxon>
    </lineage>
</organism>
<accession>H3GFP3</accession>
<dbReference type="InterPro" id="IPR003591">
    <property type="entry name" value="Leu-rich_rpt_typical-subtyp"/>
</dbReference>
<evidence type="ECO:0000259" key="8">
    <source>
        <dbReference type="Pfam" id="PF20147"/>
    </source>
</evidence>
<sequence>MGQGQSSIPTTEVAALVELYDALGGDRWRRRDGWKQPTRDPEQWFGVEVAMGHVVALELPANELSGCLPAASLAQLPQLRVLDLSKNQLRGELPAELGALAELKRLDVSCNDLTGAVPRQLGDCGHLQELNLYQNALSGTVPKQLGQLQSLRTLQLQHNNLCGALPDALCELAQLSKFSVRGNCLTGHIPADIGRLQALVFLSLRNNELTGNIPPSLGCCKALEFLNLSSNQLSGPIPETLGELEDLEYLYLFDNALEGRVPGSIARLKFLKESDFRDNRLRGELPNFLDGCSSLEAVMTKWKNRKASYRHAILGDPMPSPDTPPTSSHQFLQTLEDQPSNSSAAFLTQSFDHKGSSDEGLGDGAPEDDPGNNSHLVAEFSRKRVYQLPDALQQGMKWVVCVVVGGGSLLSVDINEAKTIGELKKLIKEKDPAIIRCSAEALTLYVAKKGNHWLEVKDYDLEQLKRGELPEGIQDVMKEKEMDPDSSVGSSEFGFPDANDTEDGAFHVVVDARIATPAAVSEEATTTEPNEVLGTKRKRYAHAEMNKEMAHRVLQDLHIEMKLSPSIAATAEEQAPIDEFEWECASEQSGQTVTETQQRERYHAYLEQHLGNVLEKTDLCVFGVEEQEDVLNVGLPGYNLNLAGRTDVLILNSIVKEEPDALAYMQDVRMLVEVERAIEENSVFQAMSELIALDLLSNDLVMALLTNLTDVWHFFWVSDRINGNQVTIEHAVVSKPGAAFEIIRSLLSQPSDTDVAEISLPCFQEPVKRRKLDAMLPYIRSDNLSILKEYYDTASVSGPDIELARATGNRIVQNMPAFRKYA</sequence>
<dbReference type="Pfam" id="PF20147">
    <property type="entry name" value="Crinkler"/>
    <property type="match status" value="1"/>
</dbReference>
<dbReference type="InterPro" id="IPR045379">
    <property type="entry name" value="Crinkler_N"/>
</dbReference>
<keyword evidence="6" id="KW-0677">Repeat</keyword>
<feature type="region of interest" description="Disordered" evidence="7">
    <location>
        <begin position="353"/>
        <end position="375"/>
    </location>
</feature>